<feature type="transmembrane region" description="Helical" evidence="8">
    <location>
        <begin position="195"/>
        <end position="215"/>
    </location>
</feature>
<comment type="caution">
    <text evidence="9">The sequence shown here is derived from an EMBL/GenBank/DDBJ whole genome shotgun (WGS) entry which is preliminary data.</text>
</comment>
<evidence type="ECO:0000256" key="5">
    <source>
        <dbReference type="ARBA" id="ARBA00022692"/>
    </source>
</evidence>
<dbReference type="GO" id="GO:0022857">
    <property type="term" value="F:transmembrane transporter activity"/>
    <property type="evidence" value="ECO:0007669"/>
    <property type="project" value="InterPro"/>
</dbReference>
<dbReference type="Gene3D" id="1.10.3470.10">
    <property type="entry name" value="ABC transporter involved in vitamin B12 uptake, BtuC"/>
    <property type="match status" value="1"/>
</dbReference>
<dbReference type="RefSeq" id="WP_312986938.1">
    <property type="nucleotide sequence ID" value="NZ_BAAAUI010000021.1"/>
</dbReference>
<feature type="transmembrane region" description="Helical" evidence="8">
    <location>
        <begin position="309"/>
        <end position="328"/>
    </location>
</feature>
<organism evidence="9 10">
    <name type="scientific">Crossiella cryophila</name>
    <dbReference type="NCBI Taxonomy" id="43355"/>
    <lineage>
        <taxon>Bacteria</taxon>
        <taxon>Bacillati</taxon>
        <taxon>Actinomycetota</taxon>
        <taxon>Actinomycetes</taxon>
        <taxon>Pseudonocardiales</taxon>
        <taxon>Pseudonocardiaceae</taxon>
        <taxon>Crossiella</taxon>
    </lineage>
</organism>
<gene>
    <name evidence="9" type="ORF">HNR67_002078</name>
</gene>
<evidence type="ECO:0000256" key="4">
    <source>
        <dbReference type="ARBA" id="ARBA00022475"/>
    </source>
</evidence>
<feature type="transmembrane region" description="Helical" evidence="8">
    <location>
        <begin position="98"/>
        <end position="117"/>
    </location>
</feature>
<evidence type="ECO:0000256" key="1">
    <source>
        <dbReference type="ARBA" id="ARBA00004651"/>
    </source>
</evidence>
<reference evidence="9 10" key="1">
    <citation type="submission" date="2020-08" db="EMBL/GenBank/DDBJ databases">
        <title>Sequencing the genomes of 1000 actinobacteria strains.</title>
        <authorList>
            <person name="Klenk H.-P."/>
        </authorList>
    </citation>
    <scope>NUCLEOTIDE SEQUENCE [LARGE SCALE GENOMIC DNA]</scope>
    <source>
        <strain evidence="9 10">DSM 44230</strain>
    </source>
</reference>
<proteinExistence type="inferred from homology"/>
<dbReference type="SUPFAM" id="SSF81345">
    <property type="entry name" value="ABC transporter involved in vitamin B12 uptake, BtuC"/>
    <property type="match status" value="1"/>
</dbReference>
<feature type="transmembrane region" description="Helical" evidence="8">
    <location>
        <begin position="123"/>
        <end position="141"/>
    </location>
</feature>
<comment type="similarity">
    <text evidence="2">Belongs to the binding-protein-dependent transport system permease family. FecCD subfamily.</text>
</comment>
<evidence type="ECO:0000256" key="8">
    <source>
        <dbReference type="SAM" id="Phobius"/>
    </source>
</evidence>
<keyword evidence="7 8" id="KW-0472">Membrane</keyword>
<keyword evidence="10" id="KW-1185">Reference proteome</keyword>
<dbReference type="CDD" id="cd06550">
    <property type="entry name" value="TM_ABC_iron-siderophores_like"/>
    <property type="match status" value="1"/>
</dbReference>
<evidence type="ECO:0000256" key="7">
    <source>
        <dbReference type="ARBA" id="ARBA00023136"/>
    </source>
</evidence>
<keyword evidence="3" id="KW-0813">Transport</keyword>
<evidence type="ECO:0000313" key="10">
    <source>
        <dbReference type="Proteomes" id="UP000533598"/>
    </source>
</evidence>
<feature type="transmembrane region" description="Helical" evidence="8">
    <location>
        <begin position="243"/>
        <end position="267"/>
    </location>
</feature>
<dbReference type="PANTHER" id="PTHR30472:SF24">
    <property type="entry name" value="FERRIC ENTEROBACTIN TRANSPORT SYSTEM PERMEASE PROTEIN FEPG"/>
    <property type="match status" value="1"/>
</dbReference>
<evidence type="ECO:0000256" key="3">
    <source>
        <dbReference type="ARBA" id="ARBA00022448"/>
    </source>
</evidence>
<name>A0A7W7C7L3_9PSEU</name>
<dbReference type="EMBL" id="JACHMH010000001">
    <property type="protein sequence ID" value="MBB4675960.1"/>
    <property type="molecule type" value="Genomic_DNA"/>
</dbReference>
<evidence type="ECO:0000313" key="9">
    <source>
        <dbReference type="EMBL" id="MBB4675960.1"/>
    </source>
</evidence>
<accession>A0A7W7C7L3</accession>
<keyword evidence="5 8" id="KW-0812">Transmembrane</keyword>
<keyword evidence="6 8" id="KW-1133">Transmembrane helix</keyword>
<comment type="subcellular location">
    <subcellularLocation>
        <location evidence="1">Cell membrane</location>
        <topology evidence="1">Multi-pass membrane protein</topology>
    </subcellularLocation>
</comment>
<dbReference type="AlphaFoldDB" id="A0A7W7C7L3"/>
<feature type="transmembrane region" description="Helical" evidence="8">
    <location>
        <begin position="279"/>
        <end position="297"/>
    </location>
</feature>
<feature type="transmembrane region" description="Helical" evidence="8">
    <location>
        <begin position="68"/>
        <end position="86"/>
    </location>
</feature>
<dbReference type="GO" id="GO:0033214">
    <property type="term" value="P:siderophore-iron import into cell"/>
    <property type="evidence" value="ECO:0007669"/>
    <property type="project" value="TreeGrafter"/>
</dbReference>
<keyword evidence="4" id="KW-1003">Cell membrane</keyword>
<protein>
    <submittedName>
        <fullName evidence="9">Iron complex transport system permease protein</fullName>
    </submittedName>
</protein>
<sequence>MTTTVKLGNRVRVSVLSALLAALTLLMFCVSLAVGEFQLGLDEVVAALGGIGDYATLLVVQELRLPRALVGLLVGLAFGISGALFQSLTRNPLASPDFIGITGGANVVVVAGTALGLGSGLGVPLLALLGSLASAFAVYTLAWKRGTTGYRIVLVGIGVQAVCTGATSYLLLRLGVYDAQGAMVWLTGTLNARDFGHVAWIAVALVLLLPPTLLLRRWLDALQFNDDTATGLGIPVQRARLSLGLIAVGLAAVATAAAGPIVFVALVSPQLALRLCRSATPPLLASGLTGALLLLVSDLIARTLLPAELPVGVVTGVVGAPFLLWLLARANRANAG</sequence>
<evidence type="ECO:0000256" key="2">
    <source>
        <dbReference type="ARBA" id="ARBA00007935"/>
    </source>
</evidence>
<evidence type="ECO:0000256" key="6">
    <source>
        <dbReference type="ARBA" id="ARBA00022989"/>
    </source>
</evidence>
<dbReference type="Pfam" id="PF01032">
    <property type="entry name" value="FecCD"/>
    <property type="match status" value="1"/>
</dbReference>
<feature type="transmembrane region" description="Helical" evidence="8">
    <location>
        <begin position="153"/>
        <end position="175"/>
    </location>
</feature>
<dbReference type="GO" id="GO:0005886">
    <property type="term" value="C:plasma membrane"/>
    <property type="evidence" value="ECO:0007669"/>
    <property type="project" value="UniProtKB-SubCell"/>
</dbReference>
<dbReference type="InterPro" id="IPR000522">
    <property type="entry name" value="ABC_transptr_permease_BtuC"/>
</dbReference>
<dbReference type="InterPro" id="IPR037294">
    <property type="entry name" value="ABC_BtuC-like"/>
</dbReference>
<dbReference type="PANTHER" id="PTHR30472">
    <property type="entry name" value="FERRIC ENTEROBACTIN TRANSPORT SYSTEM PERMEASE PROTEIN"/>
    <property type="match status" value="1"/>
</dbReference>
<dbReference type="Proteomes" id="UP000533598">
    <property type="component" value="Unassembled WGS sequence"/>
</dbReference>